<evidence type="ECO:0008006" key="3">
    <source>
        <dbReference type="Google" id="ProtNLM"/>
    </source>
</evidence>
<sequence>MASQYFSLHGNFYIVANDVYGTNCLFTSYGRSKYFIRIKCGITFTISGEFCSVLIHPHLKGIIYANIDTHSRQRYTSISVNDGKTFSAMTLESNQSECANENCFVKIHLPCNTKSNNYIPKEWILTFKGSYVMNDIIHSSGLVSFNGGKSWKIVPFDDESALILNNGGIVFGVNKITNEIIYSFDEGQVYYHTSVYVEGEQILELLQNGHMQKEYAVIVSVPENEQFWTFTHINFSNILSKTFLFK</sequence>
<keyword evidence="2" id="KW-1185">Reference proteome</keyword>
<comment type="caution">
    <text evidence="1">The sequence shown here is derived from an EMBL/GenBank/DDBJ whole genome shotgun (WGS) entry which is preliminary data.</text>
</comment>
<name>A0A0C2JAL4_THEKT</name>
<dbReference type="SUPFAM" id="SSF110296">
    <property type="entry name" value="Oligoxyloglucan reducing end-specific cellobiohydrolase"/>
    <property type="match status" value="1"/>
</dbReference>
<dbReference type="Proteomes" id="UP000031668">
    <property type="component" value="Unassembled WGS sequence"/>
</dbReference>
<evidence type="ECO:0000313" key="2">
    <source>
        <dbReference type="Proteomes" id="UP000031668"/>
    </source>
</evidence>
<dbReference type="AlphaFoldDB" id="A0A0C2JAL4"/>
<proteinExistence type="predicted"/>
<protein>
    <recommendedName>
        <fullName evidence="3">Sortilin N-terminal domain-containing protein</fullName>
    </recommendedName>
</protein>
<dbReference type="EMBL" id="JWZT01000178">
    <property type="protein sequence ID" value="KII74894.1"/>
    <property type="molecule type" value="Genomic_DNA"/>
</dbReference>
<evidence type="ECO:0000313" key="1">
    <source>
        <dbReference type="EMBL" id="KII74894.1"/>
    </source>
</evidence>
<accession>A0A0C2JAL4</accession>
<gene>
    <name evidence="1" type="ORF">RF11_12634</name>
</gene>
<dbReference type="OrthoDB" id="443634at2759"/>
<reference evidence="1 2" key="1">
    <citation type="journal article" date="2014" name="Genome Biol. Evol.">
        <title>The genome of the myxosporean Thelohanellus kitauei shows adaptations to nutrient acquisition within its fish host.</title>
        <authorList>
            <person name="Yang Y."/>
            <person name="Xiong J."/>
            <person name="Zhou Z."/>
            <person name="Huo F."/>
            <person name="Miao W."/>
            <person name="Ran C."/>
            <person name="Liu Y."/>
            <person name="Zhang J."/>
            <person name="Feng J."/>
            <person name="Wang M."/>
            <person name="Wang M."/>
            <person name="Wang L."/>
            <person name="Yao B."/>
        </authorList>
    </citation>
    <scope>NUCLEOTIDE SEQUENCE [LARGE SCALE GENOMIC DNA]</scope>
    <source>
        <strain evidence="1">Wuqing</strain>
    </source>
</reference>
<organism evidence="1 2">
    <name type="scientific">Thelohanellus kitauei</name>
    <name type="common">Myxosporean</name>
    <dbReference type="NCBI Taxonomy" id="669202"/>
    <lineage>
        <taxon>Eukaryota</taxon>
        <taxon>Metazoa</taxon>
        <taxon>Cnidaria</taxon>
        <taxon>Myxozoa</taxon>
        <taxon>Myxosporea</taxon>
        <taxon>Bivalvulida</taxon>
        <taxon>Platysporina</taxon>
        <taxon>Myxobolidae</taxon>
        <taxon>Thelohanellus</taxon>
    </lineage>
</organism>